<comment type="subcellular location">
    <subcellularLocation>
        <location evidence="1">Membrane</location>
    </subcellularLocation>
</comment>
<sequence>MGSRRGDPSRSSLLQRRWNTCKDFWSSYGRTSYGGNPVSQQTLPSFFLYSSPYILLPIFFLVSAIFIALGIVLIVAADHYYEVELEYSDIHRYQYIPTDPMVNINQGIRKFLVGNTTHAQGTRTRVMFEVQETLKAPVYLYYTLDNFFQNFRDFHNGRSKHLMLGRERLSGKYPECMPFEKPGYLDNTGDNIVQIEAGGITQKLRYHDFVYNPCGVAPWSMFNDTFILYHVEEQTNNESSGDNITNSNSNSGISPTVENITMICNSSDFSANGDPLGYSTTPNKCHKKGISWKADEKIRYKKLRTGFKLWTLHYPYQNDNVYLTNGWYANEPGHSLTDPLDYDLQVWIRGAFLPKFRKLLRIIDVDLKKGKYIMDIDEFFDVTTLRGSKGFVLSTSAWIKKDGHGLGIAFLVVGAISFILAVTFSIEFLFRWRQNKTLPEPKARWYIFDPNSMEMRIYYEQRTKRYDIPLNESEEEMVG</sequence>
<dbReference type="STRING" id="67003.A0A1X0NHQ5"/>
<dbReference type="Proteomes" id="UP000192257">
    <property type="component" value="Unassembled WGS sequence"/>
</dbReference>
<dbReference type="EMBL" id="NBCO01000046">
    <property type="protein sequence ID" value="ORC84294.1"/>
    <property type="molecule type" value="Genomic_DNA"/>
</dbReference>
<dbReference type="InterPro" id="IPR005045">
    <property type="entry name" value="CDC50/LEM3_fam"/>
</dbReference>
<feature type="transmembrane region" description="Helical" evidence="6">
    <location>
        <begin position="406"/>
        <end position="430"/>
    </location>
</feature>
<evidence type="ECO:0000256" key="5">
    <source>
        <dbReference type="ARBA" id="ARBA00023136"/>
    </source>
</evidence>
<evidence type="ECO:0000256" key="4">
    <source>
        <dbReference type="ARBA" id="ARBA00022989"/>
    </source>
</evidence>
<dbReference type="RefSeq" id="XP_028878360.1">
    <property type="nucleotide sequence ID" value="XM_029030292.1"/>
</dbReference>
<evidence type="ECO:0000313" key="7">
    <source>
        <dbReference type="EMBL" id="ORC84294.1"/>
    </source>
</evidence>
<feature type="transmembrane region" description="Helical" evidence="6">
    <location>
        <begin position="53"/>
        <end position="77"/>
    </location>
</feature>
<comment type="similarity">
    <text evidence="2">Belongs to the CDC50/LEM3 family.</text>
</comment>
<reference evidence="7 8" key="1">
    <citation type="submission" date="2017-03" db="EMBL/GenBank/DDBJ databases">
        <title>An alternative strategy for trypanosome survival in the mammalian bloodstream revealed through genome and transcriptome analysis of the ubiquitous bovine parasite Trypanosoma (Megatrypanum) theileri.</title>
        <authorList>
            <person name="Kelly S."/>
            <person name="Ivens A."/>
            <person name="Mott A."/>
            <person name="O'Neill E."/>
            <person name="Emms D."/>
            <person name="Macleod O."/>
            <person name="Voorheis P."/>
            <person name="Matthews J."/>
            <person name="Matthews K."/>
            <person name="Carrington M."/>
        </authorList>
    </citation>
    <scope>NUCLEOTIDE SEQUENCE [LARGE SCALE GENOMIC DNA]</scope>
    <source>
        <strain evidence="7">Edinburgh</strain>
    </source>
</reference>
<dbReference type="VEuPathDB" id="TriTrypDB:TM35_000461130"/>
<organism evidence="7 8">
    <name type="scientific">Trypanosoma theileri</name>
    <dbReference type="NCBI Taxonomy" id="67003"/>
    <lineage>
        <taxon>Eukaryota</taxon>
        <taxon>Discoba</taxon>
        <taxon>Euglenozoa</taxon>
        <taxon>Kinetoplastea</taxon>
        <taxon>Metakinetoplastina</taxon>
        <taxon>Trypanosomatida</taxon>
        <taxon>Trypanosomatidae</taxon>
        <taxon>Trypanosoma</taxon>
    </lineage>
</organism>
<dbReference type="OrthoDB" id="340608at2759"/>
<protein>
    <submittedName>
        <fullName evidence="7">Uncharacterized protein</fullName>
    </submittedName>
</protein>
<dbReference type="GO" id="GO:0005794">
    <property type="term" value="C:Golgi apparatus"/>
    <property type="evidence" value="ECO:0007669"/>
    <property type="project" value="TreeGrafter"/>
</dbReference>
<dbReference type="PIRSF" id="PIRSF015840">
    <property type="entry name" value="DUF284_TM_euk"/>
    <property type="match status" value="1"/>
</dbReference>
<evidence type="ECO:0000256" key="6">
    <source>
        <dbReference type="SAM" id="Phobius"/>
    </source>
</evidence>
<dbReference type="PANTHER" id="PTHR10926">
    <property type="entry name" value="CELL CYCLE CONTROL PROTEIN 50"/>
    <property type="match status" value="1"/>
</dbReference>
<dbReference type="Pfam" id="PF03381">
    <property type="entry name" value="CDC50"/>
    <property type="match status" value="1"/>
</dbReference>
<evidence type="ECO:0000256" key="2">
    <source>
        <dbReference type="ARBA" id="ARBA00009457"/>
    </source>
</evidence>
<keyword evidence="4 6" id="KW-1133">Transmembrane helix</keyword>
<name>A0A1X0NHQ5_9TRYP</name>
<keyword evidence="3 6" id="KW-0812">Transmembrane</keyword>
<dbReference type="PANTHER" id="PTHR10926:SF73">
    <property type="entry name" value="LEM3 (LIGAND-EFFECT MODULATOR 3) FAMILY _ CDC50 FAMILY"/>
    <property type="match status" value="1"/>
</dbReference>
<keyword evidence="8" id="KW-1185">Reference proteome</keyword>
<evidence type="ECO:0000256" key="1">
    <source>
        <dbReference type="ARBA" id="ARBA00004370"/>
    </source>
</evidence>
<gene>
    <name evidence="7" type="ORF">TM35_000461130</name>
</gene>
<accession>A0A1X0NHQ5</accession>
<dbReference type="GO" id="GO:0005783">
    <property type="term" value="C:endoplasmic reticulum"/>
    <property type="evidence" value="ECO:0007669"/>
    <property type="project" value="TreeGrafter"/>
</dbReference>
<evidence type="ECO:0000313" key="8">
    <source>
        <dbReference type="Proteomes" id="UP000192257"/>
    </source>
</evidence>
<dbReference type="GeneID" id="39990072"/>
<proteinExistence type="inferred from homology"/>
<dbReference type="AlphaFoldDB" id="A0A1X0NHQ5"/>
<dbReference type="GO" id="GO:0005886">
    <property type="term" value="C:plasma membrane"/>
    <property type="evidence" value="ECO:0007669"/>
    <property type="project" value="TreeGrafter"/>
</dbReference>
<evidence type="ECO:0000256" key="3">
    <source>
        <dbReference type="ARBA" id="ARBA00022692"/>
    </source>
</evidence>
<keyword evidence="5 6" id="KW-0472">Membrane</keyword>
<comment type="caution">
    <text evidence="7">The sequence shown here is derived from an EMBL/GenBank/DDBJ whole genome shotgun (WGS) entry which is preliminary data.</text>
</comment>